<keyword evidence="2" id="KW-0539">Nucleus</keyword>
<evidence type="ECO:0000313" key="5">
    <source>
        <dbReference type="Proteomes" id="UP000230069"/>
    </source>
</evidence>
<protein>
    <recommendedName>
        <fullName evidence="2">Protein FAR1-RELATED SEQUENCE</fullName>
    </recommendedName>
</protein>
<comment type="function">
    <text evidence="2">Putative transcription activator involved in regulating light control of development.</text>
</comment>
<dbReference type="EMBL" id="KZ305126">
    <property type="protein sequence ID" value="PIA25602.1"/>
    <property type="molecule type" value="Genomic_DNA"/>
</dbReference>
<evidence type="ECO:0000256" key="2">
    <source>
        <dbReference type="RuleBase" id="RU367018"/>
    </source>
</evidence>
<dbReference type="Proteomes" id="UP000230069">
    <property type="component" value="Unassembled WGS sequence"/>
</dbReference>
<keyword evidence="2" id="KW-0479">Metal-binding</keyword>
<dbReference type="OrthoDB" id="2402896at2759"/>
<reference evidence="4 5" key="1">
    <citation type="submission" date="2017-09" db="EMBL/GenBank/DDBJ databases">
        <title>WGS assembly of Aquilegia coerulea Goldsmith.</title>
        <authorList>
            <person name="Hodges S."/>
            <person name="Kramer E."/>
            <person name="Nordborg M."/>
            <person name="Tomkins J."/>
            <person name="Borevitz J."/>
            <person name="Derieg N."/>
            <person name="Yan J."/>
            <person name="Mihaltcheva S."/>
            <person name="Hayes R.D."/>
            <person name="Rokhsar D."/>
        </authorList>
    </citation>
    <scope>NUCLEOTIDE SEQUENCE [LARGE SCALE GENOMIC DNA]</scope>
    <source>
        <strain evidence="5">cv. Goldsmith</strain>
    </source>
</reference>
<sequence length="316" mass="36875">MFKKRNKWVPVYSRHIFQADMMTTERIEIMNSFFEGYMNESLSLNEVLKQFGEALACRREEEIKEDIQSEQTRPVLKLGVPMELQAADVYTGSLFKKFHYEFCESFNYIAEETGRVGMDWTYAVSRWGQNRSRLVNLNSYDNNIRAFCDCQNYEFMGILCRHIFKVFTVRNIMLIPDKYFLRRWTKKAKVGVVLCHSSKEQADHQNSLALRYNDLSHLSINYCAKASVSTDAYLTAKHEMEIILRELEKVAEEDMTITHPDIEDIRSSHFPVEVNNLGTSNLLMCEDNQTFPSATHVPMPNPPGISDKRTGFWLRL</sequence>
<comment type="subcellular location">
    <subcellularLocation>
        <location evidence="2">Nucleus</location>
    </subcellularLocation>
</comment>
<gene>
    <name evidence="4" type="ORF">AQUCO_11000019v1</name>
</gene>
<evidence type="ECO:0000313" key="4">
    <source>
        <dbReference type="EMBL" id="PIA25602.1"/>
    </source>
</evidence>
<dbReference type="AlphaFoldDB" id="A0A2G5C2U6"/>
<dbReference type="Pfam" id="PF04434">
    <property type="entry name" value="SWIM"/>
    <property type="match status" value="1"/>
</dbReference>
<dbReference type="PANTHER" id="PTHR31669:SF179">
    <property type="entry name" value="PROTEIN FAR1-RELATED SEQUENCE 5"/>
    <property type="match status" value="1"/>
</dbReference>
<evidence type="ECO:0000256" key="1">
    <source>
        <dbReference type="PROSITE-ProRule" id="PRU00325"/>
    </source>
</evidence>
<dbReference type="GO" id="GO:0005634">
    <property type="term" value="C:nucleus"/>
    <property type="evidence" value="ECO:0007669"/>
    <property type="project" value="UniProtKB-SubCell"/>
</dbReference>
<keyword evidence="1 2" id="KW-0863">Zinc-finger</keyword>
<dbReference type="InterPro" id="IPR031052">
    <property type="entry name" value="FHY3/FAR1"/>
</dbReference>
<keyword evidence="5" id="KW-1185">Reference proteome</keyword>
<dbReference type="STRING" id="218851.A0A2G5C2U6"/>
<keyword evidence="2" id="KW-0862">Zinc</keyword>
<dbReference type="InParanoid" id="A0A2G5C2U6"/>
<dbReference type="GO" id="GO:0008270">
    <property type="term" value="F:zinc ion binding"/>
    <property type="evidence" value="ECO:0007669"/>
    <property type="project" value="UniProtKB-UniRule"/>
</dbReference>
<comment type="similarity">
    <text evidence="2">Belongs to the FHY3/FAR1 family.</text>
</comment>
<organism evidence="4 5">
    <name type="scientific">Aquilegia coerulea</name>
    <name type="common">Rocky mountain columbine</name>
    <dbReference type="NCBI Taxonomy" id="218851"/>
    <lineage>
        <taxon>Eukaryota</taxon>
        <taxon>Viridiplantae</taxon>
        <taxon>Streptophyta</taxon>
        <taxon>Embryophyta</taxon>
        <taxon>Tracheophyta</taxon>
        <taxon>Spermatophyta</taxon>
        <taxon>Magnoliopsida</taxon>
        <taxon>Ranunculales</taxon>
        <taxon>Ranunculaceae</taxon>
        <taxon>Thalictroideae</taxon>
        <taxon>Aquilegia</taxon>
    </lineage>
</organism>
<dbReference type="GO" id="GO:0006355">
    <property type="term" value="P:regulation of DNA-templated transcription"/>
    <property type="evidence" value="ECO:0007669"/>
    <property type="project" value="UniProtKB-UniRule"/>
</dbReference>
<proteinExistence type="inferred from homology"/>
<dbReference type="PANTHER" id="PTHR31669">
    <property type="entry name" value="PROTEIN FAR1-RELATED SEQUENCE 10-RELATED"/>
    <property type="match status" value="1"/>
</dbReference>
<dbReference type="InterPro" id="IPR007527">
    <property type="entry name" value="Znf_SWIM"/>
</dbReference>
<evidence type="ECO:0000259" key="3">
    <source>
        <dbReference type="PROSITE" id="PS50966"/>
    </source>
</evidence>
<name>A0A2G5C2U6_AQUCA</name>
<feature type="domain" description="SWIM-type" evidence="3">
    <location>
        <begin position="133"/>
        <end position="171"/>
    </location>
</feature>
<accession>A0A2G5C2U6</accession>
<dbReference type="PROSITE" id="PS50966">
    <property type="entry name" value="ZF_SWIM"/>
    <property type="match status" value="1"/>
</dbReference>